<evidence type="ECO:0000259" key="3">
    <source>
        <dbReference type="PROSITE" id="PS50106"/>
    </source>
</evidence>
<dbReference type="GeneID" id="7445429"/>
<feature type="compositionally biased region" description="Basic and acidic residues" evidence="2">
    <location>
        <begin position="879"/>
        <end position="893"/>
    </location>
</feature>
<dbReference type="OMA" id="GNDEWIV"/>
<feature type="compositionally biased region" description="Low complexity" evidence="2">
    <location>
        <begin position="170"/>
        <end position="182"/>
    </location>
</feature>
<feature type="coiled-coil region" evidence="1">
    <location>
        <begin position="196"/>
        <end position="240"/>
    </location>
</feature>
<organism evidence="4 5">
    <name type="scientific">Thalassiosira pseudonana</name>
    <name type="common">Marine diatom</name>
    <name type="synonym">Cyclotella nana</name>
    <dbReference type="NCBI Taxonomy" id="35128"/>
    <lineage>
        <taxon>Eukaryota</taxon>
        <taxon>Sar</taxon>
        <taxon>Stramenopiles</taxon>
        <taxon>Ochrophyta</taxon>
        <taxon>Bacillariophyta</taxon>
        <taxon>Coscinodiscophyceae</taxon>
        <taxon>Thalassiosirophycidae</taxon>
        <taxon>Thalassiosirales</taxon>
        <taxon>Thalassiosiraceae</taxon>
        <taxon>Thalassiosira</taxon>
    </lineage>
</organism>
<keyword evidence="5" id="KW-1185">Reference proteome</keyword>
<feature type="domain" description="PDZ" evidence="3">
    <location>
        <begin position="536"/>
        <end position="565"/>
    </location>
</feature>
<feature type="region of interest" description="Disordered" evidence="2">
    <location>
        <begin position="1"/>
        <end position="87"/>
    </location>
</feature>
<dbReference type="InterPro" id="IPR036034">
    <property type="entry name" value="PDZ_sf"/>
</dbReference>
<dbReference type="PROSITE" id="PS50106">
    <property type="entry name" value="PDZ"/>
    <property type="match status" value="1"/>
</dbReference>
<protein>
    <recommendedName>
        <fullName evidence="3">PDZ domain-containing protein</fullName>
    </recommendedName>
</protein>
<dbReference type="eggNOG" id="ENOG502SN5S">
    <property type="taxonomic scope" value="Eukaryota"/>
</dbReference>
<evidence type="ECO:0000256" key="2">
    <source>
        <dbReference type="SAM" id="MobiDB-lite"/>
    </source>
</evidence>
<feature type="compositionally biased region" description="Low complexity" evidence="2">
    <location>
        <begin position="63"/>
        <end position="81"/>
    </location>
</feature>
<dbReference type="InterPro" id="IPR001478">
    <property type="entry name" value="PDZ"/>
</dbReference>
<feature type="region of interest" description="Disordered" evidence="2">
    <location>
        <begin position="142"/>
        <end position="182"/>
    </location>
</feature>
<reference evidence="4 5" key="1">
    <citation type="journal article" date="2004" name="Science">
        <title>The genome of the diatom Thalassiosira pseudonana: ecology, evolution, and metabolism.</title>
        <authorList>
            <person name="Armbrust E.V."/>
            <person name="Berges J.A."/>
            <person name="Bowler C."/>
            <person name="Green B.R."/>
            <person name="Martinez D."/>
            <person name="Putnam N.H."/>
            <person name="Zhou S."/>
            <person name="Allen A.E."/>
            <person name="Apt K.E."/>
            <person name="Bechner M."/>
            <person name="Brzezinski M.A."/>
            <person name="Chaal B.K."/>
            <person name="Chiovitti A."/>
            <person name="Davis A.K."/>
            <person name="Demarest M.S."/>
            <person name="Detter J.C."/>
            <person name="Glavina T."/>
            <person name="Goodstein D."/>
            <person name="Hadi M.Z."/>
            <person name="Hellsten U."/>
            <person name="Hildebrand M."/>
            <person name="Jenkins B.D."/>
            <person name="Jurka J."/>
            <person name="Kapitonov V.V."/>
            <person name="Kroger N."/>
            <person name="Lau W.W."/>
            <person name="Lane T.W."/>
            <person name="Larimer F.W."/>
            <person name="Lippmeier J.C."/>
            <person name="Lucas S."/>
            <person name="Medina M."/>
            <person name="Montsant A."/>
            <person name="Obornik M."/>
            <person name="Parker M.S."/>
            <person name="Palenik B."/>
            <person name="Pazour G.J."/>
            <person name="Richardson P.M."/>
            <person name="Rynearson T.A."/>
            <person name="Saito M.A."/>
            <person name="Schwartz D.C."/>
            <person name="Thamatrakoln K."/>
            <person name="Valentin K."/>
            <person name="Vardi A."/>
            <person name="Wilkerson F.P."/>
            <person name="Rokhsar D.S."/>
        </authorList>
    </citation>
    <scope>NUCLEOTIDE SEQUENCE [LARGE SCALE GENOMIC DNA]</scope>
    <source>
        <strain evidence="4 5">CCMP1335</strain>
    </source>
</reference>
<dbReference type="CDD" id="cd00136">
    <property type="entry name" value="PDZ_canonical"/>
    <property type="match status" value="1"/>
</dbReference>
<feature type="compositionally biased region" description="Acidic residues" evidence="2">
    <location>
        <begin position="904"/>
        <end position="917"/>
    </location>
</feature>
<keyword evidence="1" id="KW-0175">Coiled coil</keyword>
<dbReference type="RefSeq" id="XP_002296647.1">
    <property type="nucleotide sequence ID" value="XM_002296611.1"/>
</dbReference>
<sequence length="1182" mass="129552">MSSRVNAVANPYLKKKPAANASVATVTSSTAQHPADARRPTANKHNETPLKHQHASTPSNPYAASAALSSSSRVVTKSNSVTPTPKKMHSAHAAHKKQAAAKIVQHRHSSAVGGVSANAAKNGREGGAIAKSSAVRVGASAAAVATPSVRPSNATRVPYTSKQPTDKSTTKQPSKQTTSTSLKSQLKSQIAHLHRQKQLHIQHKQLEKERKLQEAQLEKMAEEQQKLQAEQRRVALLKAMEEEVKQCLGSLVGRVEQRAEWEGKGVNLQVGDVVEGLVDEVERRESVRVAAVDLAWGRNNAQNVHGAVQIPIASGSTQQHQTKAYTYRPPIPNATTLHPYPVPSQSMHLMPPQSVSSHPHASVLPLKQQQPKVQPPKVQQPFTLHPNPITNPHSPYRTTHRLTEGEICIVKKTALDSFGVTLRWDCRSALVPTEDGVGGSVGSGVANMKSENSMNMTKNTSLDGVNPVTPAQAASNAPIVNGSVNTNPAVATANPKQKQRRQRVNYGTLTVSDATKATFANASKNSHVATTPIPTLRPGDIILSINGRPIGGLTFSEACRVITATSTVCAETGVIRCVLKVARMAVFASTMTTVLPSYATGQYAIAVPSAIVPIVPRIPFIVSGGKVLSGEFSPTEWTTLVRAVPALSRELFSGMALLPVSQKEVITAIQQKEEFGKCLQQRSAETLVAKMSFEGQRVEAEMKKSAEQYWASKWKIEVNTDAGNENNKLFEEPLTDAKRSALRSLARPLKGCRCGSTSHEFSNDPRCVLYRDVKLFSQDGTVPSTLNVKSSGRKASAKSKNKRSSLEAAYVERFMKLRAETEASREEAEFVLEMEKKQATNMKKAVFVPSTLCTMVLSAVASLMEVVPNAGSSVTLQSDEAKSVPVAKEEESNVNHTTKTTTADEYDSDSDSDDEDMPLNLLLQSQSGSKREPTTYASPDAKRSKPNNPLPSQKKVPSPYFVAEILRHVCQTYGHLFQEPTHSEFAWQQRHRSTLTTPLSKEVMFKGNPRSPGARSFENIQHLLNDERMKRLRSAWTKTHSSYSLTGGNDEWIVFHLSSDAVTGLRHEIDVLEGIGLLSISVNGKIELQKDWQKRIPHMVLVDMKDAWGPEIDVHNLYCVHDTVRGLAGHWEHDDEEDEWRLESEEEDLTFDDDEYDLRKQIFLENYIAYMNEENGVGDFGI</sequence>
<accession>B8LC99</accession>
<feature type="compositionally biased region" description="Low complexity" evidence="2">
    <location>
        <begin position="18"/>
        <end position="31"/>
    </location>
</feature>
<name>B8LC99_THAPS</name>
<feature type="compositionally biased region" description="Polar residues" evidence="2">
    <location>
        <begin position="150"/>
        <end position="163"/>
    </location>
</feature>
<evidence type="ECO:0000256" key="1">
    <source>
        <dbReference type="SAM" id="Coils"/>
    </source>
</evidence>
<dbReference type="InParanoid" id="B8LC99"/>
<feature type="region of interest" description="Disordered" evidence="2">
    <location>
        <begin position="874"/>
        <end position="956"/>
    </location>
</feature>
<dbReference type="HOGENOM" id="CLU_272932_0_0_1"/>
<evidence type="ECO:0000313" key="4">
    <source>
        <dbReference type="EMBL" id="EED87042.1"/>
    </source>
</evidence>
<proteinExistence type="predicted"/>
<dbReference type="KEGG" id="tps:THAPSDRAFT_24401"/>
<reference evidence="4 5" key="2">
    <citation type="journal article" date="2008" name="Nature">
        <title>The Phaeodactylum genome reveals the evolutionary history of diatom genomes.</title>
        <authorList>
            <person name="Bowler C."/>
            <person name="Allen A.E."/>
            <person name="Badger J.H."/>
            <person name="Grimwood J."/>
            <person name="Jabbari K."/>
            <person name="Kuo A."/>
            <person name="Maheswari U."/>
            <person name="Martens C."/>
            <person name="Maumus F."/>
            <person name="Otillar R.P."/>
            <person name="Rayko E."/>
            <person name="Salamov A."/>
            <person name="Vandepoele K."/>
            <person name="Beszteri B."/>
            <person name="Gruber A."/>
            <person name="Heijde M."/>
            <person name="Katinka M."/>
            <person name="Mock T."/>
            <person name="Valentin K."/>
            <person name="Verret F."/>
            <person name="Berges J.A."/>
            <person name="Brownlee C."/>
            <person name="Cadoret J.P."/>
            <person name="Chiovitti A."/>
            <person name="Choi C.J."/>
            <person name="Coesel S."/>
            <person name="De Martino A."/>
            <person name="Detter J.C."/>
            <person name="Durkin C."/>
            <person name="Falciatore A."/>
            <person name="Fournet J."/>
            <person name="Haruta M."/>
            <person name="Huysman M.J."/>
            <person name="Jenkins B.D."/>
            <person name="Jiroutova K."/>
            <person name="Jorgensen R.E."/>
            <person name="Joubert Y."/>
            <person name="Kaplan A."/>
            <person name="Kroger N."/>
            <person name="Kroth P.G."/>
            <person name="La Roche J."/>
            <person name="Lindquist E."/>
            <person name="Lommer M."/>
            <person name="Martin-Jezequel V."/>
            <person name="Lopez P.J."/>
            <person name="Lucas S."/>
            <person name="Mangogna M."/>
            <person name="McGinnis K."/>
            <person name="Medlin L.K."/>
            <person name="Montsant A."/>
            <person name="Oudot-Le Secq M.P."/>
            <person name="Napoli C."/>
            <person name="Obornik M."/>
            <person name="Parker M.S."/>
            <person name="Petit J.L."/>
            <person name="Porcel B.M."/>
            <person name="Poulsen N."/>
            <person name="Robison M."/>
            <person name="Rychlewski L."/>
            <person name="Rynearson T.A."/>
            <person name="Schmutz J."/>
            <person name="Shapiro H."/>
            <person name="Siaut M."/>
            <person name="Stanley M."/>
            <person name="Sussman M.R."/>
            <person name="Taylor A.R."/>
            <person name="Vardi A."/>
            <person name="von Dassow P."/>
            <person name="Vyverman W."/>
            <person name="Willis A."/>
            <person name="Wyrwicz L.S."/>
            <person name="Rokhsar D.S."/>
            <person name="Weissenbach J."/>
            <person name="Armbrust E.V."/>
            <person name="Green B.R."/>
            <person name="Van de Peer Y."/>
            <person name="Grigoriev I.V."/>
        </authorList>
    </citation>
    <scope>NUCLEOTIDE SEQUENCE [LARGE SCALE GENOMIC DNA]</scope>
    <source>
        <strain evidence="4 5">CCMP1335</strain>
    </source>
</reference>
<dbReference type="SUPFAM" id="SSF50156">
    <property type="entry name" value="PDZ domain-like"/>
    <property type="match status" value="1"/>
</dbReference>
<dbReference type="AlphaFoldDB" id="B8LC99"/>
<gene>
    <name evidence="4" type="ORF">THAPSDRAFT_24401</name>
</gene>
<feature type="compositionally biased region" description="Basic and acidic residues" evidence="2">
    <location>
        <begin position="35"/>
        <end position="50"/>
    </location>
</feature>
<dbReference type="PaxDb" id="35128-Thaps24401"/>
<evidence type="ECO:0000313" key="5">
    <source>
        <dbReference type="Proteomes" id="UP000001449"/>
    </source>
</evidence>
<dbReference type="Proteomes" id="UP000001449">
    <property type="component" value="Chromosome 11"/>
</dbReference>
<dbReference type="EMBL" id="DS999416">
    <property type="protein sequence ID" value="EED87042.1"/>
    <property type="molecule type" value="Genomic_DNA"/>
</dbReference>
<feature type="compositionally biased region" description="Polar residues" evidence="2">
    <location>
        <begin position="894"/>
        <end position="903"/>
    </location>
</feature>
<dbReference type="Gene3D" id="2.30.42.10">
    <property type="match status" value="1"/>
</dbReference>